<sequence>MPLTIIVTRDVEMRYRGFLTSVMLEIAPGVYVAPEMSAAVRTRVWNVMTEWWEALGRGSLTLVWRDTRAAGHLRIENLGEPPRTIVDADGVLLAKRKQD</sequence>
<dbReference type="Proteomes" id="UP001596516">
    <property type="component" value="Unassembled WGS sequence"/>
</dbReference>
<evidence type="ECO:0000313" key="2">
    <source>
        <dbReference type="Proteomes" id="UP001596516"/>
    </source>
</evidence>
<evidence type="ECO:0000313" key="1">
    <source>
        <dbReference type="EMBL" id="MFC7705773.1"/>
    </source>
</evidence>
<dbReference type="NCBIfam" id="TIGR01873">
    <property type="entry name" value="cas_CT1978"/>
    <property type="match status" value="1"/>
</dbReference>
<comment type="caution">
    <text evidence="1">The sequence shown here is derived from an EMBL/GenBank/DDBJ whole genome shotgun (WGS) entry which is preliminary data.</text>
</comment>
<dbReference type="RefSeq" id="WP_377406019.1">
    <property type="nucleotide sequence ID" value="NZ_JBHTFQ010000010.1"/>
</dbReference>
<name>A0ABW2UP71_9RHOB</name>
<dbReference type="InterPro" id="IPR010152">
    <property type="entry name" value="CRISPR-assoc_prot_Cas2_sub"/>
</dbReference>
<dbReference type="Pfam" id="PF09707">
    <property type="entry name" value="Cas_Cas2CT1978"/>
    <property type="match status" value="1"/>
</dbReference>
<accession>A0ABW2UP71</accession>
<organism evidence="1 2">
    <name type="scientific">Plastorhodobacter daqingensis</name>
    <dbReference type="NCBI Taxonomy" id="1387281"/>
    <lineage>
        <taxon>Bacteria</taxon>
        <taxon>Pseudomonadati</taxon>
        <taxon>Pseudomonadota</taxon>
        <taxon>Alphaproteobacteria</taxon>
        <taxon>Rhodobacterales</taxon>
        <taxon>Paracoccaceae</taxon>
        <taxon>Plastorhodobacter</taxon>
    </lineage>
</organism>
<dbReference type="EMBL" id="JBHTFQ010000010">
    <property type="protein sequence ID" value="MFC7705773.1"/>
    <property type="molecule type" value="Genomic_DNA"/>
</dbReference>
<dbReference type="Gene3D" id="3.30.70.240">
    <property type="match status" value="1"/>
</dbReference>
<keyword evidence="2" id="KW-1185">Reference proteome</keyword>
<gene>
    <name evidence="1" type="primary">cas2e</name>
    <name evidence="1" type="ORF">ACFQXB_16425</name>
</gene>
<protein>
    <submittedName>
        <fullName evidence="1">Type I-E CRISPR-associated endoribonuclease Cas2e</fullName>
    </submittedName>
</protein>
<proteinExistence type="predicted"/>
<reference evidence="2" key="1">
    <citation type="journal article" date="2019" name="Int. J. Syst. Evol. Microbiol.">
        <title>The Global Catalogue of Microorganisms (GCM) 10K type strain sequencing project: providing services to taxonomists for standard genome sequencing and annotation.</title>
        <authorList>
            <consortium name="The Broad Institute Genomics Platform"/>
            <consortium name="The Broad Institute Genome Sequencing Center for Infectious Disease"/>
            <person name="Wu L."/>
            <person name="Ma J."/>
        </authorList>
    </citation>
    <scope>NUCLEOTIDE SEQUENCE [LARGE SCALE GENOMIC DNA]</scope>
    <source>
        <strain evidence="2">CGMCC 1.12750</strain>
    </source>
</reference>